<accession>A0A841ELN1</accession>
<feature type="domain" description="OmpA-like" evidence="5">
    <location>
        <begin position="555"/>
        <end position="671"/>
    </location>
</feature>
<dbReference type="PANTHER" id="PTHR30329:SF21">
    <property type="entry name" value="LIPOPROTEIN YIAD-RELATED"/>
    <property type="match status" value="1"/>
</dbReference>
<dbReference type="SUPFAM" id="SSF103088">
    <property type="entry name" value="OmpA-like"/>
    <property type="match status" value="1"/>
</dbReference>
<dbReference type="PRINTS" id="PR01021">
    <property type="entry name" value="OMPADOMAIN"/>
</dbReference>
<dbReference type="InterPro" id="IPR011042">
    <property type="entry name" value="6-blade_b-propeller_TolB-like"/>
</dbReference>
<comment type="subcellular location">
    <subcellularLocation>
        <location evidence="1">Cell outer membrane</location>
    </subcellularLocation>
</comment>
<evidence type="ECO:0000256" key="1">
    <source>
        <dbReference type="ARBA" id="ARBA00004442"/>
    </source>
</evidence>
<name>A0A841ELN1_9BACT</name>
<evidence type="ECO:0000259" key="5">
    <source>
        <dbReference type="PROSITE" id="PS51123"/>
    </source>
</evidence>
<dbReference type="Gene3D" id="3.30.1330.60">
    <property type="entry name" value="OmpA-like domain"/>
    <property type="match status" value="1"/>
</dbReference>
<dbReference type="InterPro" id="IPR006664">
    <property type="entry name" value="OMP_bac"/>
</dbReference>
<dbReference type="CDD" id="cd07185">
    <property type="entry name" value="OmpA_C-like"/>
    <property type="match status" value="1"/>
</dbReference>
<dbReference type="InterPro" id="IPR036737">
    <property type="entry name" value="OmpA-like_sf"/>
</dbReference>
<keyword evidence="2 4" id="KW-0472">Membrane</keyword>
<dbReference type="Pfam" id="PF07676">
    <property type="entry name" value="PD40"/>
    <property type="match status" value="3"/>
</dbReference>
<evidence type="ECO:0000313" key="6">
    <source>
        <dbReference type="EMBL" id="MBB6004552.1"/>
    </source>
</evidence>
<organism evidence="6 7">
    <name type="scientific">Arcicella rosea</name>
    <dbReference type="NCBI Taxonomy" id="502909"/>
    <lineage>
        <taxon>Bacteria</taxon>
        <taxon>Pseudomonadati</taxon>
        <taxon>Bacteroidota</taxon>
        <taxon>Cytophagia</taxon>
        <taxon>Cytophagales</taxon>
        <taxon>Flectobacillaceae</taxon>
        <taxon>Arcicella</taxon>
    </lineage>
</organism>
<proteinExistence type="predicted"/>
<protein>
    <submittedName>
        <fullName evidence="6">Outer membrane protein OmpA-like peptidoglycan-associated protein</fullName>
    </submittedName>
</protein>
<reference evidence="6 7" key="1">
    <citation type="submission" date="2020-08" db="EMBL/GenBank/DDBJ databases">
        <title>Functional genomics of gut bacteria from endangered species of beetles.</title>
        <authorList>
            <person name="Carlos-Shanley C."/>
        </authorList>
    </citation>
    <scope>NUCLEOTIDE SEQUENCE [LARGE SCALE GENOMIC DNA]</scope>
    <source>
        <strain evidence="6 7">S00070</strain>
    </source>
</reference>
<keyword evidence="7" id="KW-1185">Reference proteome</keyword>
<comment type="caution">
    <text evidence="6">The sequence shown here is derived from an EMBL/GenBank/DDBJ whole genome shotgun (WGS) entry which is preliminary data.</text>
</comment>
<dbReference type="Gene3D" id="2.120.10.30">
    <property type="entry name" value="TolB, C-terminal domain"/>
    <property type="match status" value="1"/>
</dbReference>
<dbReference type="Proteomes" id="UP000524404">
    <property type="component" value="Unassembled WGS sequence"/>
</dbReference>
<dbReference type="PROSITE" id="PS51123">
    <property type="entry name" value="OMPA_2"/>
    <property type="match status" value="1"/>
</dbReference>
<evidence type="ECO:0000256" key="2">
    <source>
        <dbReference type="ARBA" id="ARBA00023136"/>
    </source>
</evidence>
<dbReference type="PANTHER" id="PTHR30329">
    <property type="entry name" value="STATOR ELEMENT OF FLAGELLAR MOTOR COMPLEX"/>
    <property type="match status" value="1"/>
</dbReference>
<dbReference type="InterPro" id="IPR050330">
    <property type="entry name" value="Bact_OuterMem_StrucFunc"/>
</dbReference>
<dbReference type="RefSeq" id="WP_184135619.1">
    <property type="nucleotide sequence ID" value="NZ_JACHKT010000025.1"/>
</dbReference>
<evidence type="ECO:0000313" key="7">
    <source>
        <dbReference type="Proteomes" id="UP000524404"/>
    </source>
</evidence>
<dbReference type="GO" id="GO:0009279">
    <property type="term" value="C:cell outer membrane"/>
    <property type="evidence" value="ECO:0007669"/>
    <property type="project" value="UniProtKB-SubCell"/>
</dbReference>
<dbReference type="Pfam" id="PF00691">
    <property type="entry name" value="OmpA"/>
    <property type="match status" value="1"/>
</dbReference>
<gene>
    <name evidence="6" type="ORF">HNP25_003218</name>
</gene>
<dbReference type="EMBL" id="JACHKT010000025">
    <property type="protein sequence ID" value="MBB6004552.1"/>
    <property type="molecule type" value="Genomic_DNA"/>
</dbReference>
<dbReference type="InterPro" id="IPR006665">
    <property type="entry name" value="OmpA-like"/>
</dbReference>
<keyword evidence="3" id="KW-0998">Cell outer membrane</keyword>
<dbReference type="SUPFAM" id="SSF82171">
    <property type="entry name" value="DPP6 N-terminal domain-like"/>
    <property type="match status" value="1"/>
</dbReference>
<evidence type="ECO:0000256" key="3">
    <source>
        <dbReference type="ARBA" id="ARBA00023237"/>
    </source>
</evidence>
<dbReference type="InterPro" id="IPR011659">
    <property type="entry name" value="WD40"/>
</dbReference>
<dbReference type="Gene3D" id="2.60.40.1120">
    <property type="entry name" value="Carboxypeptidase-like, regulatory domain"/>
    <property type="match status" value="1"/>
</dbReference>
<sequence length="671" mass="75451">MRIFIFLLFFLISYIATAQKTFWASKVVAFSSEYYDAKTTKENRAIQALGKPSKLPMAGTSACAWQPLTQDNPQEEFLIVSFDTLMSIQQVAIAENYGQGCIVRVEAFDEQDNLKLLWTNKTAPSFEMGKMLNLILPKPTLYKVRSIKLVLNTARVKGWNQIDAIGISQSTTPIRATINLAKNLPPQVIKENLGSNINSPYREIAPVISPDGKTLYFTRWEHPENLGKDKNQDVWYSELQKDNKWGMARSMPAPINNTEHNALCAISPDGKTILLNNVYLKDGGMSTGVSIAKKSEKGWNFPEALSIKNFKNKSEFSEYSFSANGRVLILTGQFKETQGGKDIYLSFLQADGKWSEPINAGNTINTADDESSPFLAADGTTLYFSSYGFSGYGSSDIFVTRRLDDTWMKWSEPENVGSSINTADWDGYFSISALSDFAYYSSRENAIGQEDIFKFKVPESIKPNVVVQLTGNVFNMVTNKPIQAKISVQSTVNKADTVCVTFDPETGDYKLMLPVQKTYTLTASQKGFLTFSEPLDLSKENSFKEIKKNIYLVPIEPGQRMTLNSVFFEQSKYDILPNSYPELDRIVAVMKENATMEIMLEGHTDNQGDWNANLTLSKQRVEEVKKYLASKGVDMKRIQTQGYGSIKPVSSNNSEEKRKLNRRVEFLIIKN</sequence>
<dbReference type="AlphaFoldDB" id="A0A841ELN1"/>
<evidence type="ECO:0000256" key="4">
    <source>
        <dbReference type="PROSITE-ProRule" id="PRU00473"/>
    </source>
</evidence>